<dbReference type="EMBL" id="KV784353">
    <property type="protein sequence ID" value="OEU23270.1"/>
    <property type="molecule type" value="Genomic_DNA"/>
</dbReference>
<feature type="domain" description="Peptidase S1" evidence="4">
    <location>
        <begin position="1"/>
        <end position="89"/>
    </location>
</feature>
<dbReference type="InterPro" id="IPR043504">
    <property type="entry name" value="Peptidase_S1_PA_chymotrypsin"/>
</dbReference>
<dbReference type="SUPFAM" id="SSF50494">
    <property type="entry name" value="Trypsin-like serine proteases"/>
    <property type="match status" value="1"/>
</dbReference>
<dbReference type="InterPro" id="IPR001254">
    <property type="entry name" value="Trypsin_dom"/>
</dbReference>
<protein>
    <submittedName>
        <fullName evidence="5">Trypsin-like serine protease</fullName>
    </submittedName>
</protein>
<dbReference type="PANTHER" id="PTHR24253">
    <property type="entry name" value="TRANSMEMBRANE PROTEASE SERINE"/>
    <property type="match status" value="1"/>
</dbReference>
<dbReference type="Pfam" id="PF00089">
    <property type="entry name" value="Trypsin"/>
    <property type="match status" value="1"/>
</dbReference>
<dbReference type="GO" id="GO:0004252">
    <property type="term" value="F:serine-type endopeptidase activity"/>
    <property type="evidence" value="ECO:0007669"/>
    <property type="project" value="InterPro"/>
</dbReference>
<dbReference type="InParanoid" id="A0A1E7FYP6"/>
<dbReference type="OrthoDB" id="48365at2759"/>
<accession>A0A1E7FYP6</accession>
<evidence type="ECO:0000313" key="6">
    <source>
        <dbReference type="Proteomes" id="UP000095751"/>
    </source>
</evidence>
<dbReference type="PANTHER" id="PTHR24253:SF153">
    <property type="entry name" value="SERINE PROTEASE HEPSIN"/>
    <property type="match status" value="1"/>
</dbReference>
<feature type="non-terminal residue" evidence="5">
    <location>
        <position position="1"/>
    </location>
</feature>
<keyword evidence="5" id="KW-0378">Hydrolase</keyword>
<evidence type="ECO:0000256" key="1">
    <source>
        <dbReference type="ARBA" id="ARBA00023026"/>
    </source>
</evidence>
<feature type="non-terminal residue" evidence="5">
    <location>
        <position position="89"/>
    </location>
</feature>
<dbReference type="AlphaFoldDB" id="A0A1E7FYP6"/>
<dbReference type="PROSITE" id="PS00135">
    <property type="entry name" value="TRYPSIN_SER"/>
    <property type="match status" value="1"/>
</dbReference>
<sequence>NTIINDKTMLCAGDMNGGKDACRGDSGGPLFYHKDKDDDDDDKRRRRKRQRQRPIQVGVVSFGKGCGLKNLPSVYSRVSSAYDWIRDVV</sequence>
<keyword evidence="1" id="KW-0843">Virulence</keyword>
<dbReference type="InterPro" id="IPR033116">
    <property type="entry name" value="TRYPSIN_SER"/>
</dbReference>
<keyword evidence="5" id="KW-0645">Protease</keyword>
<name>A0A1E7FYP6_9STRA</name>
<evidence type="ECO:0000256" key="2">
    <source>
        <dbReference type="ARBA" id="ARBA00023157"/>
    </source>
</evidence>
<organism evidence="5 6">
    <name type="scientific">Fragilariopsis cylindrus CCMP1102</name>
    <dbReference type="NCBI Taxonomy" id="635003"/>
    <lineage>
        <taxon>Eukaryota</taxon>
        <taxon>Sar</taxon>
        <taxon>Stramenopiles</taxon>
        <taxon>Ochrophyta</taxon>
        <taxon>Bacillariophyta</taxon>
        <taxon>Bacillariophyceae</taxon>
        <taxon>Bacillariophycidae</taxon>
        <taxon>Bacillariales</taxon>
        <taxon>Bacillariaceae</taxon>
        <taxon>Fragilariopsis</taxon>
    </lineage>
</organism>
<dbReference type="KEGG" id="fcy:FRACYDRAFT_164298"/>
<feature type="region of interest" description="Disordered" evidence="3">
    <location>
        <begin position="24"/>
        <end position="54"/>
    </location>
</feature>
<keyword evidence="6" id="KW-1185">Reference proteome</keyword>
<proteinExistence type="predicted"/>
<reference evidence="5 6" key="1">
    <citation type="submission" date="2016-09" db="EMBL/GenBank/DDBJ databases">
        <title>Extensive genetic diversity and differential bi-allelic expression allows diatom success in the polar Southern Ocean.</title>
        <authorList>
            <consortium name="DOE Joint Genome Institute"/>
            <person name="Mock T."/>
            <person name="Otillar R.P."/>
            <person name="Strauss J."/>
            <person name="Dupont C."/>
            <person name="Frickenhaus S."/>
            <person name="Maumus F."/>
            <person name="Mcmullan M."/>
            <person name="Sanges R."/>
            <person name="Schmutz J."/>
            <person name="Toseland A."/>
            <person name="Valas R."/>
            <person name="Veluchamy A."/>
            <person name="Ward B.J."/>
            <person name="Allen A."/>
            <person name="Barry K."/>
            <person name="Falciatore A."/>
            <person name="Ferrante M."/>
            <person name="Fortunato A.E."/>
            <person name="Gloeckner G."/>
            <person name="Gruber A."/>
            <person name="Hipkin R."/>
            <person name="Janech M."/>
            <person name="Kroth P."/>
            <person name="Leese F."/>
            <person name="Lindquist E."/>
            <person name="Lyon B.R."/>
            <person name="Martin J."/>
            <person name="Mayer C."/>
            <person name="Parker M."/>
            <person name="Quesneville H."/>
            <person name="Raymond J."/>
            <person name="Uhlig C."/>
            <person name="Valentin K.U."/>
            <person name="Worden A.Z."/>
            <person name="Armbrust E.V."/>
            <person name="Bowler C."/>
            <person name="Green B."/>
            <person name="Moulton V."/>
            <person name="Van Oosterhout C."/>
            <person name="Grigoriev I."/>
        </authorList>
    </citation>
    <scope>NUCLEOTIDE SEQUENCE [LARGE SCALE GENOMIC DNA]</scope>
    <source>
        <strain evidence="5 6">CCMP1102</strain>
    </source>
</reference>
<dbReference type="Gene3D" id="2.40.10.10">
    <property type="entry name" value="Trypsin-like serine proteases"/>
    <property type="match status" value="1"/>
</dbReference>
<evidence type="ECO:0000313" key="5">
    <source>
        <dbReference type="EMBL" id="OEU23270.1"/>
    </source>
</evidence>
<dbReference type="GO" id="GO:0006508">
    <property type="term" value="P:proteolysis"/>
    <property type="evidence" value="ECO:0007669"/>
    <property type="project" value="UniProtKB-KW"/>
</dbReference>
<dbReference type="InterPro" id="IPR009003">
    <property type="entry name" value="Peptidase_S1_PA"/>
</dbReference>
<dbReference type="PROSITE" id="PS50240">
    <property type="entry name" value="TRYPSIN_DOM"/>
    <property type="match status" value="1"/>
</dbReference>
<dbReference type="Proteomes" id="UP000095751">
    <property type="component" value="Unassembled WGS sequence"/>
</dbReference>
<keyword evidence="2" id="KW-1015">Disulfide bond</keyword>
<evidence type="ECO:0000259" key="4">
    <source>
        <dbReference type="PROSITE" id="PS50240"/>
    </source>
</evidence>
<gene>
    <name evidence="5" type="ORF">FRACYDRAFT_164298</name>
</gene>
<evidence type="ECO:0000256" key="3">
    <source>
        <dbReference type="SAM" id="MobiDB-lite"/>
    </source>
</evidence>